<sequence length="157" mass="18002">MTQPSPTNLDHIDVAILRVLQRDASLSQREVADRVGLSQNACWRRMTRLKEAGVIECQTVRLNLKAIGLDLTVFVMVRTRDHSHAWLDHFRKTVLGIENVIDFYRIAGDYDYMLKIAARDMNHFDLIYQRLTKGAALETVTSYIAMEAIADRRDLPA</sequence>
<organism evidence="5 6">
    <name type="scientific">Loktanella salsilacus</name>
    <dbReference type="NCBI Taxonomy" id="195913"/>
    <lineage>
        <taxon>Bacteria</taxon>
        <taxon>Pseudomonadati</taxon>
        <taxon>Pseudomonadota</taxon>
        <taxon>Alphaproteobacteria</taxon>
        <taxon>Rhodobacterales</taxon>
        <taxon>Roseobacteraceae</taxon>
        <taxon>Loktanella</taxon>
    </lineage>
</organism>
<keyword evidence="3" id="KW-0804">Transcription</keyword>
<evidence type="ECO:0000256" key="1">
    <source>
        <dbReference type="ARBA" id="ARBA00023015"/>
    </source>
</evidence>
<dbReference type="Pfam" id="PF13412">
    <property type="entry name" value="HTH_24"/>
    <property type="match status" value="1"/>
</dbReference>
<dbReference type="Proteomes" id="UP000199550">
    <property type="component" value="Unassembled WGS sequence"/>
</dbReference>
<dbReference type="InterPro" id="IPR011008">
    <property type="entry name" value="Dimeric_a/b-barrel"/>
</dbReference>
<dbReference type="InterPro" id="IPR036390">
    <property type="entry name" value="WH_DNA-bd_sf"/>
</dbReference>
<accession>A0A1I4FIY2</accession>
<dbReference type="Pfam" id="PF01037">
    <property type="entry name" value="AsnC_trans_reg"/>
    <property type="match status" value="1"/>
</dbReference>
<keyword evidence="1" id="KW-0805">Transcription regulation</keyword>
<reference evidence="5 6" key="1">
    <citation type="submission" date="2016-10" db="EMBL/GenBank/DDBJ databases">
        <authorList>
            <person name="de Groot N.N."/>
        </authorList>
    </citation>
    <scope>NUCLEOTIDE SEQUENCE [LARGE SCALE GENOMIC DNA]</scope>
    <source>
        <strain evidence="5 6">DSM 16199</strain>
    </source>
</reference>
<keyword evidence="2" id="KW-0238">DNA-binding</keyword>
<evidence type="ECO:0000256" key="3">
    <source>
        <dbReference type="ARBA" id="ARBA00023163"/>
    </source>
</evidence>
<evidence type="ECO:0000313" key="6">
    <source>
        <dbReference type="Proteomes" id="UP000199550"/>
    </source>
</evidence>
<gene>
    <name evidence="5" type="ORF">SAMN04488004_109133</name>
</gene>
<dbReference type="PROSITE" id="PS50956">
    <property type="entry name" value="HTH_ASNC_2"/>
    <property type="match status" value="1"/>
</dbReference>
<dbReference type="Gene3D" id="3.30.70.920">
    <property type="match status" value="1"/>
</dbReference>
<dbReference type="SUPFAM" id="SSF54909">
    <property type="entry name" value="Dimeric alpha+beta barrel"/>
    <property type="match status" value="1"/>
</dbReference>
<dbReference type="InterPro" id="IPR019888">
    <property type="entry name" value="Tscrpt_reg_AsnC-like"/>
</dbReference>
<dbReference type="EMBL" id="FOTF01000009">
    <property type="protein sequence ID" value="SFL17894.1"/>
    <property type="molecule type" value="Genomic_DNA"/>
</dbReference>
<dbReference type="InterPro" id="IPR019887">
    <property type="entry name" value="Tscrpt_reg_AsnC/Lrp_C"/>
</dbReference>
<dbReference type="GO" id="GO:0005829">
    <property type="term" value="C:cytosol"/>
    <property type="evidence" value="ECO:0007669"/>
    <property type="project" value="TreeGrafter"/>
</dbReference>
<dbReference type="PANTHER" id="PTHR30154:SF17">
    <property type="entry name" value="DNA-BINDING TRANSCRIPTIONAL ACTIVATOR DECR"/>
    <property type="match status" value="1"/>
</dbReference>
<dbReference type="OrthoDB" id="7847328at2"/>
<dbReference type="AlphaFoldDB" id="A0A1I4FIY2"/>
<dbReference type="STRING" id="195913.SAMN04488004_109133"/>
<evidence type="ECO:0000256" key="2">
    <source>
        <dbReference type="ARBA" id="ARBA00023125"/>
    </source>
</evidence>
<dbReference type="Gene3D" id="1.10.10.10">
    <property type="entry name" value="Winged helix-like DNA-binding domain superfamily/Winged helix DNA-binding domain"/>
    <property type="match status" value="1"/>
</dbReference>
<evidence type="ECO:0000259" key="4">
    <source>
        <dbReference type="PROSITE" id="PS50956"/>
    </source>
</evidence>
<keyword evidence="6" id="KW-1185">Reference proteome</keyword>
<dbReference type="InterPro" id="IPR000485">
    <property type="entry name" value="AsnC-type_HTH_dom"/>
</dbReference>
<dbReference type="PRINTS" id="PR00033">
    <property type="entry name" value="HTHASNC"/>
</dbReference>
<dbReference type="PANTHER" id="PTHR30154">
    <property type="entry name" value="LEUCINE-RESPONSIVE REGULATORY PROTEIN"/>
    <property type="match status" value="1"/>
</dbReference>
<dbReference type="GO" id="GO:0006355">
    <property type="term" value="P:regulation of DNA-templated transcription"/>
    <property type="evidence" value="ECO:0007669"/>
    <property type="project" value="UniProtKB-ARBA"/>
</dbReference>
<dbReference type="GO" id="GO:0043200">
    <property type="term" value="P:response to amino acid"/>
    <property type="evidence" value="ECO:0007669"/>
    <property type="project" value="TreeGrafter"/>
</dbReference>
<proteinExistence type="predicted"/>
<name>A0A1I4FIY2_9RHOB</name>
<dbReference type="GO" id="GO:0043565">
    <property type="term" value="F:sequence-specific DNA binding"/>
    <property type="evidence" value="ECO:0007669"/>
    <property type="project" value="InterPro"/>
</dbReference>
<dbReference type="SMART" id="SM00344">
    <property type="entry name" value="HTH_ASNC"/>
    <property type="match status" value="1"/>
</dbReference>
<dbReference type="InterPro" id="IPR036388">
    <property type="entry name" value="WH-like_DNA-bd_sf"/>
</dbReference>
<dbReference type="InterPro" id="IPR011991">
    <property type="entry name" value="ArsR-like_HTH"/>
</dbReference>
<dbReference type="RefSeq" id="WP_090189077.1">
    <property type="nucleotide sequence ID" value="NZ_FOTF01000009.1"/>
</dbReference>
<feature type="domain" description="HTH asnC-type" evidence="4">
    <location>
        <begin position="9"/>
        <end position="70"/>
    </location>
</feature>
<evidence type="ECO:0000313" key="5">
    <source>
        <dbReference type="EMBL" id="SFL17894.1"/>
    </source>
</evidence>
<dbReference type="SUPFAM" id="SSF46785">
    <property type="entry name" value="Winged helix' DNA-binding domain"/>
    <property type="match status" value="1"/>
</dbReference>
<protein>
    <submittedName>
        <fullName evidence="5">Lrp/AsnC family transcriptional regulator</fullName>
    </submittedName>
</protein>
<dbReference type="CDD" id="cd00090">
    <property type="entry name" value="HTH_ARSR"/>
    <property type="match status" value="1"/>
</dbReference>